<gene>
    <name evidence="2" type="ORF">NS965_10455</name>
</gene>
<evidence type="ECO:0008006" key="4">
    <source>
        <dbReference type="Google" id="ProtNLM"/>
    </source>
</evidence>
<feature type="transmembrane region" description="Helical" evidence="1">
    <location>
        <begin position="64"/>
        <end position="89"/>
    </location>
</feature>
<reference evidence="2" key="1">
    <citation type="submission" date="2022-08" db="EMBL/GenBank/DDBJ databases">
        <title>A global survey of hypervirulent Aeromonas hydrophila identified this emerging pathogen in farmed fish in the lower Mekong River basin.</title>
        <authorList>
            <person name="Xu T."/>
            <person name="Rasmussen-Ivey C.R."/>
            <person name="Moen F.S."/>
            <person name="Fernandez Bravo A."/>
            <person name="Lamy B."/>
            <person name="Beaz-Hidalgo R."/>
            <person name="Khan C.D."/>
            <person name="Castro Escarpulli G."/>
            <person name="Yasin I.S.M."/>
            <person name="Figueras M.J."/>
            <person name="Azzam Sayuti M."/>
            <person name="Karim M.M."/>
            <person name="Alam K.M."/>
            <person name="Le T.T.T."/>
            <person name="Thao N.H.P."/>
            <person name="Addo S."/>
            <person name="Duodu S."/>
            <person name="Ali S."/>
            <person name="Mey S."/>
            <person name="Somony T."/>
            <person name="Liles M.R."/>
        </authorList>
    </citation>
    <scope>NUCLEOTIDE SEQUENCE</scope>
    <source>
        <strain evidence="2">0.14</strain>
    </source>
</reference>
<dbReference type="AlphaFoldDB" id="A0AAW5M5H7"/>
<protein>
    <recommendedName>
        <fullName evidence="4">YcxB family protein</fullName>
    </recommendedName>
</protein>
<keyword evidence="1" id="KW-0812">Transmembrane</keyword>
<accession>A0AAW5M5H7</accession>
<name>A0AAW5M5H7_AERVE</name>
<evidence type="ECO:0000313" key="2">
    <source>
        <dbReference type="EMBL" id="MCR4448798.1"/>
    </source>
</evidence>
<feature type="transmembrane region" description="Helical" evidence="1">
    <location>
        <begin position="35"/>
        <end position="52"/>
    </location>
</feature>
<sequence>MPFNDEVDDIFIQLEYTMKYALNWKQPLLSMSKRFFIFITLIFAGFVALSTYKTQLDMELGSWLFYQYLKILLASFVVLFAMAQASRLFSVELRNEDVVGRNRFFRKVSIPYTEMIGVSMEMLLIVNCLVIRTNSRKKIYAPFDLDGFSDFSNKIDARLKNNRALKNHA</sequence>
<dbReference type="Proteomes" id="UP001204061">
    <property type="component" value="Unassembled WGS sequence"/>
</dbReference>
<keyword evidence="1" id="KW-1133">Transmembrane helix</keyword>
<dbReference type="RefSeq" id="WP_005335571.1">
    <property type="nucleotide sequence ID" value="NZ_JAACND010000003.1"/>
</dbReference>
<feature type="transmembrane region" description="Helical" evidence="1">
    <location>
        <begin position="109"/>
        <end position="130"/>
    </location>
</feature>
<dbReference type="EMBL" id="JANLFC010000028">
    <property type="protein sequence ID" value="MCR4448798.1"/>
    <property type="molecule type" value="Genomic_DNA"/>
</dbReference>
<organism evidence="2 3">
    <name type="scientific">Aeromonas veronii</name>
    <dbReference type="NCBI Taxonomy" id="654"/>
    <lineage>
        <taxon>Bacteria</taxon>
        <taxon>Pseudomonadati</taxon>
        <taxon>Pseudomonadota</taxon>
        <taxon>Gammaproteobacteria</taxon>
        <taxon>Aeromonadales</taxon>
        <taxon>Aeromonadaceae</taxon>
        <taxon>Aeromonas</taxon>
    </lineage>
</organism>
<evidence type="ECO:0000256" key="1">
    <source>
        <dbReference type="SAM" id="Phobius"/>
    </source>
</evidence>
<proteinExistence type="predicted"/>
<comment type="caution">
    <text evidence="2">The sequence shown here is derived from an EMBL/GenBank/DDBJ whole genome shotgun (WGS) entry which is preliminary data.</text>
</comment>
<keyword evidence="1" id="KW-0472">Membrane</keyword>
<evidence type="ECO:0000313" key="3">
    <source>
        <dbReference type="Proteomes" id="UP001204061"/>
    </source>
</evidence>